<feature type="region of interest" description="Disordered" evidence="1">
    <location>
        <begin position="337"/>
        <end position="364"/>
    </location>
</feature>
<protein>
    <submittedName>
        <fullName evidence="2">Uncharacterized protein</fullName>
    </submittedName>
</protein>
<reference evidence="2 3" key="1">
    <citation type="submission" date="2019-02" db="EMBL/GenBank/DDBJ databases">
        <title>Genome sequencing of the rare red list fungi Phellinidium pouzarii.</title>
        <authorList>
            <person name="Buettner E."/>
            <person name="Kellner H."/>
        </authorList>
    </citation>
    <scope>NUCLEOTIDE SEQUENCE [LARGE SCALE GENOMIC DNA]</scope>
    <source>
        <strain evidence="2 3">DSM 108285</strain>
    </source>
</reference>
<dbReference type="Proteomes" id="UP000308199">
    <property type="component" value="Unassembled WGS sequence"/>
</dbReference>
<sequence>MLYFSSTGFLVHDEFSPSPEWILPSLTGIIADLNIGSPAMQWPYFSPAERIINGHFGSSTPTSPPRNCAAVASSLSSPSLFDDFEYPLANHGTSAVNHGISAHQGTSPSLVNHYHSTGDAQASPSLSWDAIDVNSNISAIELIQRVTTVEDVQVVVSAISTWASRLSWSARDAQLLPFRLAAARLFSGAWDPAYGNLFLDFDENDVFITKKYLPLTYMDHDQTQRLINTTRATVVAFLYGRLLEVNILTSADVVVACEMLLEHHHMHGYMLGLWELLSFAGDKVCRKATVLRMQAIQRELRKVKRNSSLYEVEHYADIIVRLIDDFVVVQNEKTKATLPKGKKERRRRSGKLRKVSEKQRKRTR</sequence>
<dbReference type="AlphaFoldDB" id="A0A4S4L8J8"/>
<evidence type="ECO:0000256" key="1">
    <source>
        <dbReference type="SAM" id="MobiDB-lite"/>
    </source>
</evidence>
<dbReference type="EMBL" id="SGPK01000128">
    <property type="protein sequence ID" value="THH07765.1"/>
    <property type="molecule type" value="Genomic_DNA"/>
</dbReference>
<organism evidence="2 3">
    <name type="scientific">Phellinidium pouzarii</name>
    <dbReference type="NCBI Taxonomy" id="167371"/>
    <lineage>
        <taxon>Eukaryota</taxon>
        <taxon>Fungi</taxon>
        <taxon>Dikarya</taxon>
        <taxon>Basidiomycota</taxon>
        <taxon>Agaricomycotina</taxon>
        <taxon>Agaricomycetes</taxon>
        <taxon>Hymenochaetales</taxon>
        <taxon>Hymenochaetaceae</taxon>
        <taxon>Phellinidium</taxon>
    </lineage>
</organism>
<feature type="compositionally biased region" description="Basic residues" evidence="1">
    <location>
        <begin position="340"/>
        <end position="364"/>
    </location>
</feature>
<evidence type="ECO:0000313" key="2">
    <source>
        <dbReference type="EMBL" id="THH07765.1"/>
    </source>
</evidence>
<evidence type="ECO:0000313" key="3">
    <source>
        <dbReference type="Proteomes" id="UP000308199"/>
    </source>
</evidence>
<name>A0A4S4L8J8_9AGAM</name>
<comment type="caution">
    <text evidence="2">The sequence shown here is derived from an EMBL/GenBank/DDBJ whole genome shotgun (WGS) entry which is preliminary data.</text>
</comment>
<gene>
    <name evidence="2" type="ORF">EW145_g3166</name>
</gene>
<proteinExistence type="predicted"/>
<keyword evidence="3" id="KW-1185">Reference proteome</keyword>
<accession>A0A4S4L8J8</accession>